<dbReference type="Proteomes" id="UP000639775">
    <property type="component" value="Unassembled WGS sequence"/>
</dbReference>
<comment type="caution">
    <text evidence="2">The sequence shown here is derived from an EMBL/GenBank/DDBJ whole genome shotgun (WGS) entry which is preliminary data.</text>
</comment>
<evidence type="ECO:0000313" key="2">
    <source>
        <dbReference type="EMBL" id="NHQ72907.1"/>
    </source>
</evidence>
<evidence type="ECO:0000313" key="3">
    <source>
        <dbReference type="Proteomes" id="UP000639775"/>
    </source>
</evidence>
<dbReference type="RefSeq" id="WP_167192598.1">
    <property type="nucleotide sequence ID" value="NZ_JAAORB010000001.1"/>
</dbReference>
<feature type="region of interest" description="Disordered" evidence="1">
    <location>
        <begin position="30"/>
        <end position="87"/>
    </location>
</feature>
<proteinExistence type="predicted"/>
<gene>
    <name evidence="2" type="ORF">HAT86_00300</name>
</gene>
<sequence length="173" mass="17799">MKYWMISVIMGVALTGCAQVEGLFDREAASAPAASNDSADEEQAGAQSDDSAQTATVSVATARTADGFDTSTNAERAEAVAAAQTTSGAAELGTTIASLGAPTEPGFWLKTPLTDRPGKGRVDYPDKGTSVVVDLIPLDVLPGAGSQISLAAMRLIEADLTGLPEVRVFRLPE</sequence>
<name>A0A967B7V4_9RHOB</name>
<dbReference type="AlphaFoldDB" id="A0A967B7V4"/>
<organism evidence="2 3">
    <name type="scientific">Roseovarius gahaiensis</name>
    <dbReference type="NCBI Taxonomy" id="2716691"/>
    <lineage>
        <taxon>Bacteria</taxon>
        <taxon>Pseudomonadati</taxon>
        <taxon>Pseudomonadota</taxon>
        <taxon>Alphaproteobacteria</taxon>
        <taxon>Rhodobacterales</taxon>
        <taxon>Roseobacteraceae</taxon>
        <taxon>Roseovarius</taxon>
    </lineage>
</organism>
<accession>A0A967B7V4</accession>
<protein>
    <recommendedName>
        <fullName evidence="4">D-galactarate dehydratase</fullName>
    </recommendedName>
</protein>
<evidence type="ECO:0008006" key="4">
    <source>
        <dbReference type="Google" id="ProtNLM"/>
    </source>
</evidence>
<dbReference type="EMBL" id="JAAORB010000001">
    <property type="protein sequence ID" value="NHQ72907.1"/>
    <property type="molecule type" value="Genomic_DNA"/>
</dbReference>
<reference evidence="2" key="1">
    <citation type="submission" date="2020-03" db="EMBL/GenBank/DDBJ databases">
        <title>Roseovarius gahaiensis sp. nov., isolated from Gahai Saline Lake, China.</title>
        <authorList>
            <person name="Sun X."/>
        </authorList>
    </citation>
    <scope>NUCLEOTIDE SEQUENCE</scope>
    <source>
        <strain evidence="2">GH877</strain>
    </source>
</reference>
<keyword evidence="3" id="KW-1185">Reference proteome</keyword>
<evidence type="ECO:0000256" key="1">
    <source>
        <dbReference type="SAM" id="MobiDB-lite"/>
    </source>
</evidence>
<dbReference type="PROSITE" id="PS51257">
    <property type="entry name" value="PROKAR_LIPOPROTEIN"/>
    <property type="match status" value="1"/>
</dbReference>
<feature type="compositionally biased region" description="Low complexity" evidence="1">
    <location>
        <begin position="51"/>
        <end position="65"/>
    </location>
</feature>